<evidence type="ECO:0000313" key="3">
    <source>
        <dbReference type="Proteomes" id="UP000676967"/>
    </source>
</evidence>
<evidence type="ECO:0000256" key="1">
    <source>
        <dbReference type="SAM" id="MobiDB-lite"/>
    </source>
</evidence>
<name>A0ABM7LK18_9ACTN</name>
<feature type="region of interest" description="Disordered" evidence="1">
    <location>
        <begin position="43"/>
        <end position="82"/>
    </location>
</feature>
<keyword evidence="3" id="KW-1185">Reference proteome</keyword>
<feature type="region of interest" description="Disordered" evidence="1">
    <location>
        <begin position="1"/>
        <end position="22"/>
    </location>
</feature>
<protein>
    <submittedName>
        <fullName evidence="2">Uncharacterized protein</fullName>
    </submittedName>
</protein>
<dbReference type="Proteomes" id="UP000676967">
    <property type="component" value="Chromosome"/>
</dbReference>
<feature type="compositionally biased region" description="Basic residues" evidence="1">
    <location>
        <begin position="73"/>
        <end position="82"/>
    </location>
</feature>
<proteinExistence type="predicted"/>
<reference evidence="2 3" key="1">
    <citation type="submission" date="2020-08" db="EMBL/GenBank/DDBJ databases">
        <title>Whole genome shotgun sequence of Actinoplanes ianthinogenes NBRC 13996.</title>
        <authorList>
            <person name="Komaki H."/>
            <person name="Tamura T."/>
        </authorList>
    </citation>
    <scope>NUCLEOTIDE SEQUENCE [LARGE SCALE GENOMIC DNA]</scope>
    <source>
        <strain evidence="2 3">NBRC 13996</strain>
    </source>
</reference>
<gene>
    <name evidence="2" type="ORF">Aiant_02320</name>
</gene>
<evidence type="ECO:0000313" key="2">
    <source>
        <dbReference type="EMBL" id="BCJ39575.1"/>
    </source>
</evidence>
<accession>A0ABM7LK18</accession>
<sequence>MVKIHCSPAARKAAAISNGSARCRNKATALSSDSPAVVARNGRIAGTRRDPAASPRMAGILGDRYDKPSPGVRSRRLRSPGD</sequence>
<organism evidence="2 3">
    <name type="scientific">Actinoplanes ianthinogenes</name>
    <dbReference type="NCBI Taxonomy" id="122358"/>
    <lineage>
        <taxon>Bacteria</taxon>
        <taxon>Bacillati</taxon>
        <taxon>Actinomycetota</taxon>
        <taxon>Actinomycetes</taxon>
        <taxon>Micromonosporales</taxon>
        <taxon>Micromonosporaceae</taxon>
        <taxon>Actinoplanes</taxon>
    </lineage>
</organism>
<dbReference type="EMBL" id="AP023356">
    <property type="protein sequence ID" value="BCJ39575.1"/>
    <property type="molecule type" value="Genomic_DNA"/>
</dbReference>